<evidence type="ECO:0000313" key="3">
    <source>
        <dbReference type="Proteomes" id="UP001551210"/>
    </source>
</evidence>
<sequence>MTTAEGWTAAVRDRLAPGRLVPLGRAADGAWITERAARGVLGPVAAAVRGVVPGELRIGPADRERDAGPEPGRAAGSGPGSGEEPGALRVSASFAAVAGRPLPELVGALRAALLAAAEDALGLVVAAVDLRVTDLLDAEPEPAPEQVAPPPGRTSPATDDPVALTALGVPGVAGVTDALGPAVRRRPDGVRVELAVTAGARPLDVARAVRTAVTAAHPEEAAVTVVVSELR</sequence>
<evidence type="ECO:0000313" key="2">
    <source>
        <dbReference type="EMBL" id="MEU7296538.1"/>
    </source>
</evidence>
<dbReference type="RefSeq" id="WP_359212630.1">
    <property type="nucleotide sequence ID" value="NZ_JBEZAM010000044.1"/>
</dbReference>
<comment type="caution">
    <text evidence="2">The sequence shown here is derived from an EMBL/GenBank/DDBJ whole genome shotgun (WGS) entry which is preliminary data.</text>
</comment>
<organism evidence="2 3">
    <name type="scientific">Streptomyces exfoliatus</name>
    <name type="common">Streptomyces hydrogenans</name>
    <dbReference type="NCBI Taxonomy" id="1905"/>
    <lineage>
        <taxon>Bacteria</taxon>
        <taxon>Bacillati</taxon>
        <taxon>Actinomycetota</taxon>
        <taxon>Actinomycetes</taxon>
        <taxon>Kitasatosporales</taxon>
        <taxon>Streptomycetaceae</taxon>
        <taxon>Streptomyces</taxon>
    </lineage>
</organism>
<gene>
    <name evidence="2" type="ORF">AB0A76_25570</name>
</gene>
<keyword evidence="3" id="KW-1185">Reference proteome</keyword>
<evidence type="ECO:0008006" key="4">
    <source>
        <dbReference type="Google" id="ProtNLM"/>
    </source>
</evidence>
<dbReference type="EMBL" id="JBEZAM010000044">
    <property type="protein sequence ID" value="MEU7296538.1"/>
    <property type="molecule type" value="Genomic_DNA"/>
</dbReference>
<dbReference type="Proteomes" id="UP001551210">
    <property type="component" value="Unassembled WGS sequence"/>
</dbReference>
<evidence type="ECO:0000256" key="1">
    <source>
        <dbReference type="SAM" id="MobiDB-lite"/>
    </source>
</evidence>
<reference evidence="2 3" key="1">
    <citation type="submission" date="2024-06" db="EMBL/GenBank/DDBJ databases">
        <title>The Natural Products Discovery Center: Release of the First 8490 Sequenced Strains for Exploring Actinobacteria Biosynthetic Diversity.</title>
        <authorList>
            <person name="Kalkreuter E."/>
            <person name="Kautsar S.A."/>
            <person name="Yang D."/>
            <person name="Bader C.D."/>
            <person name="Teijaro C.N."/>
            <person name="Fluegel L."/>
            <person name="Davis C.M."/>
            <person name="Simpson J.R."/>
            <person name="Lauterbach L."/>
            <person name="Steele A.D."/>
            <person name="Gui C."/>
            <person name="Meng S."/>
            <person name="Li G."/>
            <person name="Viehrig K."/>
            <person name="Ye F."/>
            <person name="Su P."/>
            <person name="Kiefer A.F."/>
            <person name="Nichols A."/>
            <person name="Cepeda A.J."/>
            <person name="Yan W."/>
            <person name="Fan B."/>
            <person name="Jiang Y."/>
            <person name="Adhikari A."/>
            <person name="Zheng C.-J."/>
            <person name="Schuster L."/>
            <person name="Cowan T.M."/>
            <person name="Smanski M.J."/>
            <person name="Chevrette M.G."/>
            <person name="De Carvalho L.P.S."/>
            <person name="Shen B."/>
        </authorList>
    </citation>
    <scope>NUCLEOTIDE SEQUENCE [LARGE SCALE GENOMIC DNA]</scope>
    <source>
        <strain evidence="2 3">NPDC045705</strain>
    </source>
</reference>
<protein>
    <recommendedName>
        <fullName evidence="4">Nucleopolyhedrovirus P10 family protein</fullName>
    </recommendedName>
</protein>
<feature type="region of interest" description="Disordered" evidence="1">
    <location>
        <begin position="57"/>
        <end position="86"/>
    </location>
</feature>
<accession>A0ABV3D484</accession>
<name>A0ABV3D484_STREX</name>
<proteinExistence type="predicted"/>